<gene>
    <name evidence="2" type="ORF">VNO78_19055</name>
</gene>
<feature type="region of interest" description="Disordered" evidence="1">
    <location>
        <begin position="1"/>
        <end position="47"/>
    </location>
</feature>
<dbReference type="EMBL" id="JAYMYS010000005">
    <property type="protein sequence ID" value="KAK7390887.1"/>
    <property type="molecule type" value="Genomic_DNA"/>
</dbReference>
<keyword evidence="3" id="KW-1185">Reference proteome</keyword>
<evidence type="ECO:0000256" key="1">
    <source>
        <dbReference type="SAM" id="MobiDB-lite"/>
    </source>
</evidence>
<name>A0AAN9S7S7_PSOTE</name>
<reference evidence="2 3" key="1">
    <citation type="submission" date="2024-01" db="EMBL/GenBank/DDBJ databases">
        <title>The genomes of 5 underutilized Papilionoideae crops provide insights into root nodulation and disease resistanc.</title>
        <authorList>
            <person name="Jiang F."/>
        </authorList>
    </citation>
    <scope>NUCLEOTIDE SEQUENCE [LARGE SCALE GENOMIC DNA]</scope>
    <source>
        <strain evidence="2">DUOXIRENSHENG_FW03</strain>
        <tissue evidence="2">Leaves</tissue>
    </source>
</reference>
<sequence length="68" mass="7021">MAATKSFFQSKTSSMTLSTVSTTSSSAPSGYSGGGSSPSASTTQVRAQNALTEVREFTSFVLAVAYLR</sequence>
<accession>A0AAN9S7S7</accession>
<evidence type="ECO:0000313" key="2">
    <source>
        <dbReference type="EMBL" id="KAK7390887.1"/>
    </source>
</evidence>
<feature type="compositionally biased region" description="Low complexity" evidence="1">
    <location>
        <begin position="10"/>
        <end position="30"/>
    </location>
</feature>
<organism evidence="2 3">
    <name type="scientific">Psophocarpus tetragonolobus</name>
    <name type="common">Winged bean</name>
    <name type="synonym">Dolichos tetragonolobus</name>
    <dbReference type="NCBI Taxonomy" id="3891"/>
    <lineage>
        <taxon>Eukaryota</taxon>
        <taxon>Viridiplantae</taxon>
        <taxon>Streptophyta</taxon>
        <taxon>Embryophyta</taxon>
        <taxon>Tracheophyta</taxon>
        <taxon>Spermatophyta</taxon>
        <taxon>Magnoliopsida</taxon>
        <taxon>eudicotyledons</taxon>
        <taxon>Gunneridae</taxon>
        <taxon>Pentapetalae</taxon>
        <taxon>rosids</taxon>
        <taxon>fabids</taxon>
        <taxon>Fabales</taxon>
        <taxon>Fabaceae</taxon>
        <taxon>Papilionoideae</taxon>
        <taxon>50 kb inversion clade</taxon>
        <taxon>NPAAA clade</taxon>
        <taxon>indigoferoid/millettioid clade</taxon>
        <taxon>Phaseoleae</taxon>
        <taxon>Psophocarpus</taxon>
    </lineage>
</organism>
<dbReference type="Proteomes" id="UP001386955">
    <property type="component" value="Unassembled WGS sequence"/>
</dbReference>
<dbReference type="AlphaFoldDB" id="A0AAN9S7S7"/>
<comment type="caution">
    <text evidence="2">The sequence shown here is derived from an EMBL/GenBank/DDBJ whole genome shotgun (WGS) entry which is preliminary data.</text>
</comment>
<protein>
    <submittedName>
        <fullName evidence="2">Uncharacterized protein</fullName>
    </submittedName>
</protein>
<evidence type="ECO:0000313" key="3">
    <source>
        <dbReference type="Proteomes" id="UP001386955"/>
    </source>
</evidence>
<proteinExistence type="predicted"/>